<name>A0A7J7KE10_BUGNE</name>
<keyword evidence="3" id="KW-1185">Reference proteome</keyword>
<evidence type="ECO:0000256" key="1">
    <source>
        <dbReference type="SAM" id="SignalP"/>
    </source>
</evidence>
<feature type="signal peptide" evidence="1">
    <location>
        <begin position="1"/>
        <end position="16"/>
    </location>
</feature>
<reference evidence="2" key="1">
    <citation type="submission" date="2020-06" db="EMBL/GenBank/DDBJ databases">
        <title>Draft genome of Bugula neritina, a colonial animal packing powerful symbionts and potential medicines.</title>
        <authorList>
            <person name="Rayko M."/>
        </authorList>
    </citation>
    <scope>NUCLEOTIDE SEQUENCE [LARGE SCALE GENOMIC DNA]</scope>
    <source>
        <strain evidence="2">Kwan_BN1</strain>
    </source>
</reference>
<dbReference type="AlphaFoldDB" id="A0A7J7KE10"/>
<sequence>MIRILALAVVMAGVNSRPPYYDLHSLGTSGYGNSHHGYGYRTRGLHDGTGYKSYSMYGRVHSHPRNGYKMPHGTLQQTDGYNSNYGNVVNKHGGYSKPSYQLHTASHDMTHTLLSATYNQGNSSN</sequence>
<protein>
    <submittedName>
        <fullName evidence="2">Uncharacterized protein</fullName>
    </submittedName>
</protein>
<proteinExistence type="predicted"/>
<organism evidence="2 3">
    <name type="scientific">Bugula neritina</name>
    <name type="common">Brown bryozoan</name>
    <name type="synonym">Sertularia neritina</name>
    <dbReference type="NCBI Taxonomy" id="10212"/>
    <lineage>
        <taxon>Eukaryota</taxon>
        <taxon>Metazoa</taxon>
        <taxon>Spiralia</taxon>
        <taxon>Lophotrochozoa</taxon>
        <taxon>Bryozoa</taxon>
        <taxon>Gymnolaemata</taxon>
        <taxon>Cheilostomatida</taxon>
        <taxon>Flustrina</taxon>
        <taxon>Buguloidea</taxon>
        <taxon>Bugulidae</taxon>
        <taxon>Bugula</taxon>
    </lineage>
</organism>
<comment type="caution">
    <text evidence="2">The sequence shown here is derived from an EMBL/GenBank/DDBJ whole genome shotgun (WGS) entry which is preliminary data.</text>
</comment>
<keyword evidence="1" id="KW-0732">Signal</keyword>
<dbReference type="EMBL" id="VXIV02000780">
    <property type="protein sequence ID" value="KAF6036091.1"/>
    <property type="molecule type" value="Genomic_DNA"/>
</dbReference>
<gene>
    <name evidence="2" type="ORF">EB796_005590</name>
</gene>
<evidence type="ECO:0000313" key="3">
    <source>
        <dbReference type="Proteomes" id="UP000593567"/>
    </source>
</evidence>
<dbReference type="Proteomes" id="UP000593567">
    <property type="component" value="Unassembled WGS sequence"/>
</dbReference>
<evidence type="ECO:0000313" key="2">
    <source>
        <dbReference type="EMBL" id="KAF6036091.1"/>
    </source>
</evidence>
<feature type="chain" id="PRO_5029501608" evidence="1">
    <location>
        <begin position="17"/>
        <end position="125"/>
    </location>
</feature>
<accession>A0A7J7KE10</accession>